<dbReference type="InterPro" id="IPR028098">
    <property type="entry name" value="Glyco_trans_4-like_N"/>
</dbReference>
<evidence type="ECO:0000313" key="4">
    <source>
        <dbReference type="Proteomes" id="UP000249577"/>
    </source>
</evidence>
<feature type="domain" description="Glycosyltransferase subfamily 4-like N-terminal" evidence="2">
    <location>
        <begin position="74"/>
        <end position="159"/>
    </location>
</feature>
<dbReference type="SUPFAM" id="SSF53756">
    <property type="entry name" value="UDP-Glycosyltransferase/glycogen phosphorylase"/>
    <property type="match status" value="1"/>
</dbReference>
<sequence length="353" mass="36014">MAELVLAAPGDLAAPTGGYRYDARVIAELHGRRRAARALALPGDLPSPSPASVAAAFEALAAVPAEATLVVDGLAFGALPAEGIAALGRPVAALVHHPLALETGLDEAMAARLEASERAALHAAALVIATSEATRGLLVERYGIEARKVRVAEPGVDPAQRAKGAGDTPVVLTVGAVTPRKNHRALAEALGTLADLPWRWRIAGSLDRDPACASAVTAAIDAAGVADRVELLGAIDDDALAAAYDGADVFALPSRFEGYGMAFAEALAYGLPVVAGRSEAVAALVPDRAGALVEPDDVAGLAAALRDLLGSQGARARASNAARTRAARLPRWFQCADVFEHLMDRGLSPGPAA</sequence>
<dbReference type="Pfam" id="PF13692">
    <property type="entry name" value="Glyco_trans_1_4"/>
    <property type="match status" value="1"/>
</dbReference>
<dbReference type="Gene3D" id="3.40.50.2000">
    <property type="entry name" value="Glycogen Phosphorylase B"/>
    <property type="match status" value="2"/>
</dbReference>
<dbReference type="Proteomes" id="UP000249577">
    <property type="component" value="Unassembled WGS sequence"/>
</dbReference>
<dbReference type="GO" id="GO:0016757">
    <property type="term" value="F:glycosyltransferase activity"/>
    <property type="evidence" value="ECO:0007669"/>
    <property type="project" value="TreeGrafter"/>
</dbReference>
<evidence type="ECO:0000259" key="2">
    <source>
        <dbReference type="Pfam" id="PF13439"/>
    </source>
</evidence>
<name>A0A2W5M1N0_ANCNO</name>
<dbReference type="EMBL" id="QFPN01000007">
    <property type="protein sequence ID" value="PZQ13597.1"/>
    <property type="molecule type" value="Genomic_DNA"/>
</dbReference>
<gene>
    <name evidence="3" type="ORF">DI565_13725</name>
</gene>
<comment type="caution">
    <text evidence="3">The sequence shown here is derived from an EMBL/GenBank/DDBJ whole genome shotgun (WGS) entry which is preliminary data.</text>
</comment>
<proteinExistence type="predicted"/>
<dbReference type="CDD" id="cd03801">
    <property type="entry name" value="GT4_PimA-like"/>
    <property type="match status" value="1"/>
</dbReference>
<dbReference type="AlphaFoldDB" id="A0A2W5M1N0"/>
<reference evidence="3 4" key="1">
    <citation type="submission" date="2017-08" db="EMBL/GenBank/DDBJ databases">
        <title>Infants hospitalized years apart are colonized by the same room-sourced microbial strains.</title>
        <authorList>
            <person name="Brooks B."/>
            <person name="Olm M.R."/>
            <person name="Firek B.A."/>
            <person name="Baker R."/>
            <person name="Thomas B.C."/>
            <person name="Morowitz M.J."/>
            <person name="Banfield J.F."/>
        </authorList>
    </citation>
    <scope>NUCLEOTIDE SEQUENCE [LARGE SCALE GENOMIC DNA]</scope>
    <source>
        <strain evidence="3">S2_005_003_R2_43</strain>
    </source>
</reference>
<organism evidence="3 4">
    <name type="scientific">Ancylobacter novellus</name>
    <name type="common">Thiobacillus novellus</name>
    <dbReference type="NCBI Taxonomy" id="921"/>
    <lineage>
        <taxon>Bacteria</taxon>
        <taxon>Pseudomonadati</taxon>
        <taxon>Pseudomonadota</taxon>
        <taxon>Alphaproteobacteria</taxon>
        <taxon>Hyphomicrobiales</taxon>
        <taxon>Xanthobacteraceae</taxon>
        <taxon>Ancylobacter</taxon>
    </lineage>
</organism>
<protein>
    <submittedName>
        <fullName evidence="3">Glycosyl transferase family 1</fullName>
    </submittedName>
</protein>
<accession>A0A2W5M1N0</accession>
<dbReference type="PANTHER" id="PTHR46401">
    <property type="entry name" value="GLYCOSYLTRANSFERASE WBBK-RELATED"/>
    <property type="match status" value="1"/>
</dbReference>
<dbReference type="GO" id="GO:0009103">
    <property type="term" value="P:lipopolysaccharide biosynthetic process"/>
    <property type="evidence" value="ECO:0007669"/>
    <property type="project" value="TreeGrafter"/>
</dbReference>
<keyword evidence="1 3" id="KW-0808">Transferase</keyword>
<dbReference type="PANTHER" id="PTHR46401:SF2">
    <property type="entry name" value="GLYCOSYLTRANSFERASE WBBK-RELATED"/>
    <property type="match status" value="1"/>
</dbReference>
<dbReference type="Pfam" id="PF13439">
    <property type="entry name" value="Glyco_transf_4"/>
    <property type="match status" value="1"/>
</dbReference>
<evidence type="ECO:0000313" key="3">
    <source>
        <dbReference type="EMBL" id="PZQ13597.1"/>
    </source>
</evidence>
<evidence type="ECO:0000256" key="1">
    <source>
        <dbReference type="ARBA" id="ARBA00022679"/>
    </source>
</evidence>